<dbReference type="PANTHER" id="PTHR47266">
    <property type="entry name" value="ENDONUCLEASE-RELATED"/>
    <property type="match status" value="1"/>
</dbReference>
<feature type="domain" description="Integrase zinc-binding" evidence="1">
    <location>
        <begin position="1"/>
        <end position="50"/>
    </location>
</feature>
<dbReference type="InterPro" id="IPR041588">
    <property type="entry name" value="Integrase_H2C2"/>
</dbReference>
<evidence type="ECO:0000313" key="2">
    <source>
        <dbReference type="EMBL" id="KAG7541789.1"/>
    </source>
</evidence>
<dbReference type="EMBL" id="JAEFBK010000012">
    <property type="protein sequence ID" value="KAG7541789.1"/>
    <property type="molecule type" value="Genomic_DNA"/>
</dbReference>
<evidence type="ECO:0000259" key="1">
    <source>
        <dbReference type="Pfam" id="PF17921"/>
    </source>
</evidence>
<organism evidence="2 3">
    <name type="scientific">Arabidopsis thaliana x Arabidopsis arenosa</name>
    <dbReference type="NCBI Taxonomy" id="1240361"/>
    <lineage>
        <taxon>Eukaryota</taxon>
        <taxon>Viridiplantae</taxon>
        <taxon>Streptophyta</taxon>
        <taxon>Embryophyta</taxon>
        <taxon>Tracheophyta</taxon>
        <taxon>Spermatophyta</taxon>
        <taxon>Magnoliopsida</taxon>
        <taxon>eudicotyledons</taxon>
        <taxon>Gunneridae</taxon>
        <taxon>Pentapetalae</taxon>
        <taxon>rosids</taxon>
        <taxon>malvids</taxon>
        <taxon>Brassicales</taxon>
        <taxon>Brassicaceae</taxon>
        <taxon>Camelineae</taxon>
        <taxon>Arabidopsis</taxon>
    </lineage>
</organism>
<accession>A0A8T1YAD0</accession>
<keyword evidence="3" id="KW-1185">Reference proteome</keyword>
<dbReference type="InterPro" id="IPR052160">
    <property type="entry name" value="Gypsy_RT_Integrase-like"/>
</dbReference>
<dbReference type="Proteomes" id="UP000694240">
    <property type="component" value="Chromosome 12"/>
</dbReference>
<reference evidence="2 3" key="1">
    <citation type="submission" date="2020-12" db="EMBL/GenBank/DDBJ databases">
        <title>Concerted genomic and epigenomic changes stabilize Arabidopsis allopolyploids.</title>
        <authorList>
            <person name="Chen Z."/>
        </authorList>
    </citation>
    <scope>NUCLEOTIDE SEQUENCE [LARGE SCALE GENOMIC DNA]</scope>
    <source>
        <strain evidence="2">Allo738</strain>
        <tissue evidence="2">Leaf</tissue>
    </source>
</reference>
<protein>
    <submittedName>
        <fullName evidence="2">Ribonuclease H-like superfamily</fullName>
    </submittedName>
</protein>
<sequence>MREIHEGAGGNHSGGRALALRIRKHGHYWPTMISDCKKFVARCEKCQRHAPIVHAPTELLQTATPPYPFMRWTMDIVGPFPASRQKKYLLIMMDYFTKWAEVESYARIQSKFKGFCANWRIRLRKPTPRYPQGNGQAKATNKTIIDGLKNQTPFSLAYGLEAMAPSEVGLSTIRRSMLVQDPSLNDKILFDNLDTIEEQRDQALLCIQNYQ</sequence>
<proteinExistence type="predicted"/>
<gene>
    <name evidence="2" type="ORF">ISN45_Aa07g018420</name>
</gene>
<evidence type="ECO:0000313" key="3">
    <source>
        <dbReference type="Proteomes" id="UP000694240"/>
    </source>
</evidence>
<comment type="caution">
    <text evidence="2">The sequence shown here is derived from an EMBL/GenBank/DDBJ whole genome shotgun (WGS) entry which is preliminary data.</text>
</comment>
<name>A0A8T1YAD0_9BRAS</name>
<dbReference type="AlphaFoldDB" id="A0A8T1YAD0"/>
<dbReference type="Pfam" id="PF17921">
    <property type="entry name" value="Integrase_H2C2"/>
    <property type="match status" value="1"/>
</dbReference>